<evidence type="ECO:0000256" key="1">
    <source>
        <dbReference type="SAM" id="MobiDB-lite"/>
    </source>
</evidence>
<reference evidence="3" key="1">
    <citation type="journal article" date="2019" name="Int. J. Syst. Evol. Microbiol.">
        <title>The Global Catalogue of Microorganisms (GCM) 10K type strain sequencing project: providing services to taxonomists for standard genome sequencing and annotation.</title>
        <authorList>
            <consortium name="The Broad Institute Genomics Platform"/>
            <consortium name="The Broad Institute Genome Sequencing Center for Infectious Disease"/>
            <person name="Wu L."/>
            <person name="Ma J."/>
        </authorList>
    </citation>
    <scope>NUCLEOTIDE SEQUENCE [LARGE SCALE GENOMIC DNA]</scope>
    <source>
        <strain evidence="3">CGMCC 4.7349</strain>
    </source>
</reference>
<proteinExistence type="predicted"/>
<comment type="caution">
    <text evidence="2">The sequence shown here is derived from an EMBL/GenBank/DDBJ whole genome shotgun (WGS) entry which is preliminary data.</text>
</comment>
<dbReference type="EMBL" id="BMNG01000016">
    <property type="protein sequence ID" value="GGO54604.1"/>
    <property type="molecule type" value="Genomic_DNA"/>
</dbReference>
<feature type="compositionally biased region" description="Pro residues" evidence="1">
    <location>
        <begin position="69"/>
        <end position="78"/>
    </location>
</feature>
<accession>A0ABQ2MQX6</accession>
<name>A0ABQ2MQX6_9ACTN</name>
<feature type="compositionally biased region" description="Low complexity" evidence="1">
    <location>
        <begin position="1"/>
        <end position="16"/>
    </location>
</feature>
<evidence type="ECO:0000313" key="2">
    <source>
        <dbReference type="EMBL" id="GGO54604.1"/>
    </source>
</evidence>
<sequence>MLDQNSASANNSPSSSRTRITNGYGPRAATTRATCAVSSGTFGHGLGGIDIPHPTRDRNAKTAAAVPTDEPPAPPGTE</sequence>
<protein>
    <submittedName>
        <fullName evidence="2">Uncharacterized protein</fullName>
    </submittedName>
</protein>
<organism evidence="2 3">
    <name type="scientific">Streptomyces lasiicapitis</name>
    <dbReference type="NCBI Taxonomy" id="1923961"/>
    <lineage>
        <taxon>Bacteria</taxon>
        <taxon>Bacillati</taxon>
        <taxon>Actinomycetota</taxon>
        <taxon>Actinomycetes</taxon>
        <taxon>Kitasatosporales</taxon>
        <taxon>Streptomycetaceae</taxon>
        <taxon>Streptomyces</taxon>
    </lineage>
</organism>
<gene>
    <name evidence="2" type="ORF">GCM10012286_64760</name>
</gene>
<dbReference type="Proteomes" id="UP000656881">
    <property type="component" value="Unassembled WGS sequence"/>
</dbReference>
<feature type="region of interest" description="Disordered" evidence="1">
    <location>
        <begin position="1"/>
        <end position="27"/>
    </location>
</feature>
<evidence type="ECO:0000313" key="3">
    <source>
        <dbReference type="Proteomes" id="UP000656881"/>
    </source>
</evidence>
<feature type="region of interest" description="Disordered" evidence="1">
    <location>
        <begin position="46"/>
        <end position="78"/>
    </location>
</feature>
<dbReference type="RefSeq" id="WP_229697382.1">
    <property type="nucleotide sequence ID" value="NZ_BMNG01000016.1"/>
</dbReference>
<keyword evidence="3" id="KW-1185">Reference proteome</keyword>